<dbReference type="PANTHER" id="PTHR31973">
    <property type="entry name" value="POLYPROTEIN, PUTATIVE-RELATED"/>
    <property type="match status" value="1"/>
</dbReference>
<dbReference type="EMBL" id="CP136892">
    <property type="protein sequence ID" value="WOL00096.1"/>
    <property type="molecule type" value="Genomic_DNA"/>
</dbReference>
<feature type="domain" description="MULE transposase" evidence="1">
    <location>
        <begin position="9"/>
        <end position="65"/>
    </location>
</feature>
<keyword evidence="3" id="KW-1185">Reference proteome</keyword>
<dbReference type="InterPro" id="IPR018289">
    <property type="entry name" value="MULE_transposase_dom"/>
</dbReference>
<dbReference type="AlphaFoldDB" id="A0AAQ3Q610"/>
<organism evidence="2 3">
    <name type="scientific">Canna indica</name>
    <name type="common">Indian-shot</name>
    <dbReference type="NCBI Taxonomy" id="4628"/>
    <lineage>
        <taxon>Eukaryota</taxon>
        <taxon>Viridiplantae</taxon>
        <taxon>Streptophyta</taxon>
        <taxon>Embryophyta</taxon>
        <taxon>Tracheophyta</taxon>
        <taxon>Spermatophyta</taxon>
        <taxon>Magnoliopsida</taxon>
        <taxon>Liliopsida</taxon>
        <taxon>Zingiberales</taxon>
        <taxon>Cannaceae</taxon>
        <taxon>Canna</taxon>
    </lineage>
</organism>
<evidence type="ECO:0000313" key="3">
    <source>
        <dbReference type="Proteomes" id="UP001327560"/>
    </source>
</evidence>
<protein>
    <recommendedName>
        <fullName evidence="1">MULE transposase domain-containing protein</fullName>
    </recommendedName>
</protein>
<dbReference type="Pfam" id="PF10551">
    <property type="entry name" value="MULE"/>
    <property type="match status" value="1"/>
</dbReference>
<proteinExistence type="predicted"/>
<name>A0AAQ3Q610_9LILI</name>
<sequence length="105" mass="12122">MHLLFVRLNELRESWEWFLEEFANCILEITSLSIMSDRNPSILAAVRTVFPKIHHRYCMVHLAKNLVHDVRSRAGVGFFWGSARATSLHSFNEYVEDVGSSSVKL</sequence>
<reference evidence="2 3" key="1">
    <citation type="submission" date="2023-10" db="EMBL/GenBank/DDBJ databases">
        <title>Chromosome-scale genome assembly provides insights into flower coloration mechanisms of Canna indica.</title>
        <authorList>
            <person name="Li C."/>
        </authorList>
    </citation>
    <scope>NUCLEOTIDE SEQUENCE [LARGE SCALE GENOMIC DNA]</scope>
    <source>
        <tissue evidence="2">Flower</tissue>
    </source>
</reference>
<gene>
    <name evidence="2" type="ORF">Cni_G08809</name>
</gene>
<accession>A0AAQ3Q610</accession>
<evidence type="ECO:0000313" key="2">
    <source>
        <dbReference type="EMBL" id="WOL00096.1"/>
    </source>
</evidence>
<evidence type="ECO:0000259" key="1">
    <source>
        <dbReference type="Pfam" id="PF10551"/>
    </source>
</evidence>
<dbReference type="PANTHER" id="PTHR31973:SF187">
    <property type="entry name" value="MUTATOR TRANSPOSASE MUDRA PROTEIN"/>
    <property type="match status" value="1"/>
</dbReference>
<dbReference type="Proteomes" id="UP001327560">
    <property type="component" value="Chromosome 3"/>
</dbReference>